<comment type="caution">
    <text evidence="2">The sequence shown here is derived from an EMBL/GenBank/DDBJ whole genome shotgun (WGS) entry which is preliminary data.</text>
</comment>
<dbReference type="PANTHER" id="PTHR34107">
    <property type="entry name" value="SLL0198 PROTEIN-RELATED"/>
    <property type="match status" value="1"/>
</dbReference>
<gene>
    <name evidence="2" type="ORF">PI95_002175</name>
</gene>
<reference evidence="2 3" key="1">
    <citation type="journal article" date="2015" name="Genome Announc.">
        <title>Draft Genome Sequence of Cyanobacterium Hassallia byssoidea Strain VB512170, Isolated from Monuments in India.</title>
        <authorList>
            <person name="Singh D."/>
            <person name="Chandrababunaidu M.M."/>
            <person name="Panda A."/>
            <person name="Sen D."/>
            <person name="Bhattacharyya S."/>
            <person name="Adhikary S.P."/>
            <person name="Tripathy S."/>
        </authorList>
    </citation>
    <scope>NUCLEOTIDE SEQUENCE [LARGE SCALE GENOMIC DNA]</scope>
    <source>
        <strain evidence="2 3">VB512170</strain>
    </source>
</reference>
<accession>A0A846H264</accession>
<dbReference type="GO" id="GO:0004519">
    <property type="term" value="F:endonuclease activity"/>
    <property type="evidence" value="ECO:0007669"/>
    <property type="project" value="UniProtKB-KW"/>
</dbReference>
<dbReference type="RefSeq" id="WP_039738776.1">
    <property type="nucleotide sequence ID" value="NZ_JTCM02000003.1"/>
</dbReference>
<keyword evidence="3" id="KW-1185">Reference proteome</keyword>
<proteinExistence type="predicted"/>
<dbReference type="InterPro" id="IPR008538">
    <property type="entry name" value="Uma2"/>
</dbReference>
<feature type="domain" description="Putative restriction endonuclease" evidence="1">
    <location>
        <begin position="23"/>
        <end position="179"/>
    </location>
</feature>
<dbReference type="InterPro" id="IPR012296">
    <property type="entry name" value="Nuclease_put_TT1808"/>
</dbReference>
<dbReference type="PANTHER" id="PTHR34107:SF4">
    <property type="entry name" value="SLL1222 PROTEIN"/>
    <property type="match status" value="1"/>
</dbReference>
<dbReference type="Gene3D" id="3.90.1570.10">
    <property type="entry name" value="tt1808, chain A"/>
    <property type="match status" value="1"/>
</dbReference>
<keyword evidence="2" id="KW-0378">Hydrolase</keyword>
<organism evidence="2 3">
    <name type="scientific">Hassallia byssoidea VB512170</name>
    <dbReference type="NCBI Taxonomy" id="1304833"/>
    <lineage>
        <taxon>Bacteria</taxon>
        <taxon>Bacillati</taxon>
        <taxon>Cyanobacteriota</taxon>
        <taxon>Cyanophyceae</taxon>
        <taxon>Nostocales</taxon>
        <taxon>Tolypothrichaceae</taxon>
        <taxon>Hassallia</taxon>
    </lineage>
</organism>
<evidence type="ECO:0000259" key="1">
    <source>
        <dbReference type="Pfam" id="PF05685"/>
    </source>
</evidence>
<dbReference type="CDD" id="cd06260">
    <property type="entry name" value="DUF820-like"/>
    <property type="match status" value="1"/>
</dbReference>
<evidence type="ECO:0000313" key="2">
    <source>
        <dbReference type="EMBL" id="NEU71415.1"/>
    </source>
</evidence>
<dbReference type="InterPro" id="IPR011335">
    <property type="entry name" value="Restrct_endonuc-II-like"/>
</dbReference>
<evidence type="ECO:0000313" key="3">
    <source>
        <dbReference type="Proteomes" id="UP000031549"/>
    </source>
</evidence>
<keyword evidence="2" id="KW-0255">Endonuclease</keyword>
<dbReference type="Pfam" id="PF05685">
    <property type="entry name" value="Uma2"/>
    <property type="match status" value="1"/>
</dbReference>
<sequence length="186" mass="21011">MLTSTEQIQETTSPQPKVFSLEDFLNHPLENMEWVDGQLIEKTGMTLRHSQTQARLSYYWRNHILSSGQGGEVYTEALCRTNKQGRRPDVSYLTPELLTQYANATSLPQSFPLIAEIASPDDSGEELFAKAKEYLESGCQEVWLIYPETLWIIIITSEKHLLLTLGETVSSQVLSGFSLIIDELLA</sequence>
<dbReference type="AlphaFoldDB" id="A0A846H264"/>
<dbReference type="Proteomes" id="UP000031549">
    <property type="component" value="Unassembled WGS sequence"/>
</dbReference>
<dbReference type="EMBL" id="JTCM02000003">
    <property type="protein sequence ID" value="NEU71415.1"/>
    <property type="molecule type" value="Genomic_DNA"/>
</dbReference>
<dbReference type="SUPFAM" id="SSF52980">
    <property type="entry name" value="Restriction endonuclease-like"/>
    <property type="match status" value="1"/>
</dbReference>
<keyword evidence="2" id="KW-0540">Nuclease</keyword>
<name>A0A846H264_9CYAN</name>
<protein>
    <submittedName>
        <fullName evidence="2">Uma2 family endonuclease</fullName>
    </submittedName>
</protein>